<name>A0A183HBT7_9BILA</name>
<sequence>MGFSSSCSIRTELPWHQLASDEKVLNKLWLTSAKWTETDVHLKHLQQDLKKLKSQNKGATQELKAGTSWFSWLW</sequence>
<keyword evidence="2" id="KW-1185">Reference proteome</keyword>
<organism evidence="3">
    <name type="scientific">Onchocerca flexuosa</name>
    <dbReference type="NCBI Taxonomy" id="387005"/>
    <lineage>
        <taxon>Eukaryota</taxon>
        <taxon>Metazoa</taxon>
        <taxon>Ecdysozoa</taxon>
        <taxon>Nematoda</taxon>
        <taxon>Chromadorea</taxon>
        <taxon>Rhabditida</taxon>
        <taxon>Spirurina</taxon>
        <taxon>Spiruromorpha</taxon>
        <taxon>Filarioidea</taxon>
        <taxon>Onchocercidae</taxon>
        <taxon>Onchocerca</taxon>
    </lineage>
</organism>
<dbReference type="WBParaSite" id="OFLC_0000494801-mRNA-1">
    <property type="protein sequence ID" value="OFLC_0000494801-mRNA-1"/>
    <property type="gene ID" value="OFLC_0000494801"/>
</dbReference>
<dbReference type="AlphaFoldDB" id="A0A183HBT7"/>
<dbReference type="EMBL" id="UZAJ01004019">
    <property type="protein sequence ID" value="VDO41555.1"/>
    <property type="molecule type" value="Genomic_DNA"/>
</dbReference>
<evidence type="ECO:0000313" key="1">
    <source>
        <dbReference type="EMBL" id="VDO41555.1"/>
    </source>
</evidence>
<reference evidence="3" key="1">
    <citation type="submission" date="2016-06" db="UniProtKB">
        <authorList>
            <consortium name="WormBaseParasite"/>
        </authorList>
    </citation>
    <scope>IDENTIFICATION</scope>
</reference>
<proteinExistence type="predicted"/>
<dbReference type="Proteomes" id="UP000267606">
    <property type="component" value="Unassembled WGS sequence"/>
</dbReference>
<evidence type="ECO:0000313" key="2">
    <source>
        <dbReference type="Proteomes" id="UP000267606"/>
    </source>
</evidence>
<evidence type="ECO:0000313" key="3">
    <source>
        <dbReference type="WBParaSite" id="OFLC_0000494801-mRNA-1"/>
    </source>
</evidence>
<accession>A0A183HBT7</accession>
<gene>
    <name evidence="1" type="ORF">OFLC_LOCUS4949</name>
</gene>
<protein>
    <submittedName>
        <fullName evidence="3">HAUS augmin-like complex subunit 8</fullName>
    </submittedName>
</protein>
<reference evidence="1 2" key="2">
    <citation type="submission" date="2018-11" db="EMBL/GenBank/DDBJ databases">
        <authorList>
            <consortium name="Pathogen Informatics"/>
        </authorList>
    </citation>
    <scope>NUCLEOTIDE SEQUENCE [LARGE SCALE GENOMIC DNA]</scope>
</reference>
<dbReference type="STRING" id="387005.A0A183HBT7"/>